<name>A0ABR4J110_9EURO</name>
<dbReference type="PANTHER" id="PTHR21310">
    <property type="entry name" value="AMINOGLYCOSIDE PHOSPHOTRANSFERASE-RELATED-RELATED"/>
    <property type="match status" value="1"/>
</dbReference>
<evidence type="ECO:0000313" key="2">
    <source>
        <dbReference type="Proteomes" id="UP001610335"/>
    </source>
</evidence>
<dbReference type="InterPro" id="IPR011009">
    <property type="entry name" value="Kinase-like_dom_sf"/>
</dbReference>
<organism evidence="1 2">
    <name type="scientific">Aspergillus cavernicola</name>
    <dbReference type="NCBI Taxonomy" id="176166"/>
    <lineage>
        <taxon>Eukaryota</taxon>
        <taxon>Fungi</taxon>
        <taxon>Dikarya</taxon>
        <taxon>Ascomycota</taxon>
        <taxon>Pezizomycotina</taxon>
        <taxon>Eurotiomycetes</taxon>
        <taxon>Eurotiomycetidae</taxon>
        <taxon>Eurotiales</taxon>
        <taxon>Aspergillaceae</taxon>
        <taxon>Aspergillus</taxon>
        <taxon>Aspergillus subgen. Nidulantes</taxon>
    </lineage>
</organism>
<dbReference type="PANTHER" id="PTHR21310:SF37">
    <property type="entry name" value="AMINOGLYCOSIDE PHOSPHOTRANSFERASE DOMAIN-CONTAINING PROTEIN"/>
    <property type="match status" value="1"/>
</dbReference>
<accession>A0ABR4J110</accession>
<evidence type="ECO:0008006" key="3">
    <source>
        <dbReference type="Google" id="ProtNLM"/>
    </source>
</evidence>
<comment type="caution">
    <text evidence="1">The sequence shown here is derived from an EMBL/GenBank/DDBJ whole genome shotgun (WGS) entry which is preliminary data.</text>
</comment>
<dbReference type="InterPro" id="IPR051678">
    <property type="entry name" value="AGP_Transferase"/>
</dbReference>
<dbReference type="SUPFAM" id="SSF56112">
    <property type="entry name" value="Protein kinase-like (PK-like)"/>
    <property type="match status" value="1"/>
</dbReference>
<sequence length="365" mass="42825">MERSGVTCLVPGLAKREEVNILHRLTYPEQRVRFFASILDRRDWVESIVAHHLNLALSQCCMDDFENWYHGSFNVCIPVTIKTWKWKQQPGHRVILRLPLPYRVGDAFRLGNGDEKVFCEAATYTWLQMSSNSKGQAFTRLQSLPHVARWFQRLRRRLLSLLGALFRPTNFFRDLSRIILTVTRIPLSKIGSFTIDADGFLQLTNRPLAIEIQDLQNEDIPTNIPRDQNYSSYLPDCHGPSFFNPDLRYGPFSFMLTDLHESNIFVDENWQITYLVDPEWAFVRPLEMLDIPTCLKEGWQKGTFWYRLALESPTSLFTVFYRQIQPRFLKKGPNLAEESFAEIMPSYWAEDYVDIARRKLSDREE</sequence>
<dbReference type="EMBL" id="JBFXLS010000003">
    <property type="protein sequence ID" value="KAL2833721.1"/>
    <property type="molecule type" value="Genomic_DNA"/>
</dbReference>
<reference evidence="1 2" key="1">
    <citation type="submission" date="2024-07" db="EMBL/GenBank/DDBJ databases">
        <title>Section-level genome sequencing and comparative genomics of Aspergillus sections Usti and Cavernicolus.</title>
        <authorList>
            <consortium name="Lawrence Berkeley National Laboratory"/>
            <person name="Nybo J.L."/>
            <person name="Vesth T.C."/>
            <person name="Theobald S."/>
            <person name="Frisvad J.C."/>
            <person name="Larsen T.O."/>
            <person name="Kjaerboelling I."/>
            <person name="Rothschild-Mancinelli K."/>
            <person name="Lyhne E.K."/>
            <person name="Kogle M.E."/>
            <person name="Barry K."/>
            <person name="Clum A."/>
            <person name="Na H."/>
            <person name="Ledsgaard L."/>
            <person name="Lin J."/>
            <person name="Lipzen A."/>
            <person name="Kuo A."/>
            <person name="Riley R."/>
            <person name="Mondo S."/>
            <person name="LaButti K."/>
            <person name="Haridas S."/>
            <person name="Pangalinan J."/>
            <person name="Salamov A.A."/>
            <person name="Simmons B.A."/>
            <person name="Magnuson J.K."/>
            <person name="Chen J."/>
            <person name="Drula E."/>
            <person name="Henrissat B."/>
            <person name="Wiebenga A."/>
            <person name="Lubbers R.J."/>
            <person name="Gomes A.C."/>
            <person name="Makela M.R."/>
            <person name="Stajich J."/>
            <person name="Grigoriev I.V."/>
            <person name="Mortensen U.H."/>
            <person name="De vries R.P."/>
            <person name="Baker S.E."/>
            <person name="Andersen M.R."/>
        </authorList>
    </citation>
    <scope>NUCLEOTIDE SEQUENCE [LARGE SCALE GENOMIC DNA]</scope>
    <source>
        <strain evidence="1 2">CBS 600.67</strain>
    </source>
</reference>
<dbReference type="Proteomes" id="UP001610335">
    <property type="component" value="Unassembled WGS sequence"/>
</dbReference>
<gene>
    <name evidence="1" type="ORF">BDW59DRAFT_168807</name>
</gene>
<evidence type="ECO:0000313" key="1">
    <source>
        <dbReference type="EMBL" id="KAL2833721.1"/>
    </source>
</evidence>
<proteinExistence type="predicted"/>
<keyword evidence="2" id="KW-1185">Reference proteome</keyword>
<protein>
    <recommendedName>
        <fullName evidence="3">Aminoglycoside phosphotransferase domain-containing protein</fullName>
    </recommendedName>
</protein>